<dbReference type="EMBL" id="RRYP01000641">
    <property type="protein sequence ID" value="TNV87080.1"/>
    <property type="molecule type" value="Genomic_DNA"/>
</dbReference>
<organism evidence="1 2">
    <name type="scientific">Halteria grandinella</name>
    <dbReference type="NCBI Taxonomy" id="5974"/>
    <lineage>
        <taxon>Eukaryota</taxon>
        <taxon>Sar</taxon>
        <taxon>Alveolata</taxon>
        <taxon>Ciliophora</taxon>
        <taxon>Intramacronucleata</taxon>
        <taxon>Spirotrichea</taxon>
        <taxon>Stichotrichia</taxon>
        <taxon>Sporadotrichida</taxon>
        <taxon>Halteriidae</taxon>
        <taxon>Halteria</taxon>
    </lineage>
</organism>
<accession>A0A8J8T9X4</accession>
<sequence>MINTAINEQWEEPIPNDLNERLLSIEIPPNKNPQNIAPPVTDLQNRLANIIKDIKSELCFKNEQNIKKSAADFYQDLICAVPLSNLYEIVETCFYSLSMPYCPILVKCNYEDAIMPYQLQVWSKHGEMVYSKDLKYPLIAWCITFQELVFLPHKEDQKPGELCYYVVYFDEKNKTHKEYRVSVKNNDELKRDSKPVIGFFDKKLYIARKDSEGQGKPLKTVITTLDLNEIADEETFIDLELLQRDLSTCTFGEIKIHAFTNTRQQQKDDNGKKMKDRDGNPIYDHKFYYIYETDEGYIEFKSSSEIARNDKQLVNGKIKKLKIIYDNSQNKWQFALALRECGHVDFYWNYHYIHNEDDTEFDDIEADFENFYLKEKNSNRVYQIQLDSRGKMGLHKQ</sequence>
<dbReference type="Proteomes" id="UP000785679">
    <property type="component" value="Unassembled WGS sequence"/>
</dbReference>
<keyword evidence="2" id="KW-1185">Reference proteome</keyword>
<protein>
    <submittedName>
        <fullName evidence="1">Uncharacterized protein</fullName>
    </submittedName>
</protein>
<name>A0A8J8T9X4_HALGN</name>
<comment type="caution">
    <text evidence="1">The sequence shown here is derived from an EMBL/GenBank/DDBJ whole genome shotgun (WGS) entry which is preliminary data.</text>
</comment>
<dbReference type="AlphaFoldDB" id="A0A8J8T9X4"/>
<proteinExistence type="predicted"/>
<evidence type="ECO:0000313" key="1">
    <source>
        <dbReference type="EMBL" id="TNV87080.1"/>
    </source>
</evidence>
<gene>
    <name evidence="1" type="ORF">FGO68_gene14102</name>
</gene>
<reference evidence="1" key="1">
    <citation type="submission" date="2019-06" db="EMBL/GenBank/DDBJ databases">
        <authorList>
            <person name="Zheng W."/>
        </authorList>
    </citation>
    <scope>NUCLEOTIDE SEQUENCE</scope>
    <source>
        <strain evidence="1">QDHG01</strain>
    </source>
</reference>
<evidence type="ECO:0000313" key="2">
    <source>
        <dbReference type="Proteomes" id="UP000785679"/>
    </source>
</evidence>